<evidence type="ECO:0000313" key="3">
    <source>
        <dbReference type="Proteomes" id="UP000498740"/>
    </source>
</evidence>
<sequence length="166" mass="17740">MNGELLYHWIGLAVSTVLMVPVPVAILAGWTPPWMRKRLAGMRLRAYGVLCIYAHVLVNSVPRIADASFETVMVCMNVGLGFTVACPVLFLLSADKDSGALAADPVEPQGAERRLVQGPVSKSGSFGPVARSRNATTYRLHHRLPGHDEAGRLLLRGDGAPGQGGQ</sequence>
<keyword evidence="1" id="KW-0812">Transmembrane</keyword>
<protein>
    <submittedName>
        <fullName evidence="2">Uncharacterized protein</fullName>
    </submittedName>
</protein>
<comment type="caution">
    <text evidence="2">The sequence shown here is derived from an EMBL/GenBank/DDBJ whole genome shotgun (WGS) entry which is preliminary data.</text>
</comment>
<accession>A0A7J0CUA7</accession>
<keyword evidence="1" id="KW-0472">Membrane</keyword>
<feature type="transmembrane region" description="Helical" evidence="1">
    <location>
        <begin position="71"/>
        <end position="92"/>
    </location>
</feature>
<feature type="transmembrane region" description="Helical" evidence="1">
    <location>
        <begin position="44"/>
        <end position="65"/>
    </location>
</feature>
<name>A0A7J0CUA7_STRMI</name>
<keyword evidence="1" id="KW-1133">Transmembrane helix</keyword>
<organism evidence="2 3">
    <name type="scientific">Streptomyces microflavus</name>
    <name type="common">Streptomyces lipmanii</name>
    <dbReference type="NCBI Taxonomy" id="1919"/>
    <lineage>
        <taxon>Bacteria</taxon>
        <taxon>Bacillati</taxon>
        <taxon>Actinomycetota</taxon>
        <taxon>Actinomycetes</taxon>
        <taxon>Kitasatosporales</taxon>
        <taxon>Streptomycetaceae</taxon>
        <taxon>Streptomyces</taxon>
    </lineage>
</organism>
<proteinExistence type="predicted"/>
<reference evidence="2 3" key="1">
    <citation type="submission" date="2020-05" db="EMBL/GenBank/DDBJ databases">
        <title>Whole genome shotgun sequence of Streptomyces microflavus NBRC 13062.</title>
        <authorList>
            <person name="Komaki H."/>
            <person name="Tamura T."/>
        </authorList>
    </citation>
    <scope>NUCLEOTIDE SEQUENCE [LARGE SCALE GENOMIC DNA]</scope>
    <source>
        <strain evidence="2 3">NBRC 13062</strain>
    </source>
</reference>
<feature type="transmembrane region" description="Helical" evidence="1">
    <location>
        <begin position="6"/>
        <end position="32"/>
    </location>
</feature>
<evidence type="ECO:0000313" key="2">
    <source>
        <dbReference type="EMBL" id="GFN06033.1"/>
    </source>
</evidence>
<gene>
    <name evidence="2" type="ORF">Smic_45890</name>
</gene>
<dbReference type="EMBL" id="BLWD01000001">
    <property type="protein sequence ID" value="GFN06033.1"/>
    <property type="molecule type" value="Genomic_DNA"/>
</dbReference>
<evidence type="ECO:0000256" key="1">
    <source>
        <dbReference type="SAM" id="Phobius"/>
    </source>
</evidence>
<dbReference type="Proteomes" id="UP000498740">
    <property type="component" value="Unassembled WGS sequence"/>
</dbReference>
<dbReference type="AlphaFoldDB" id="A0A7J0CUA7"/>